<reference evidence="1" key="1">
    <citation type="submission" date="2019-08" db="EMBL/GenBank/DDBJ databases">
        <authorList>
            <person name="Kucharzyk K."/>
            <person name="Murdoch R.W."/>
            <person name="Higgins S."/>
            <person name="Loffler F."/>
        </authorList>
    </citation>
    <scope>NUCLEOTIDE SEQUENCE</scope>
</reference>
<protein>
    <submittedName>
        <fullName evidence="1">Uncharacterized protein</fullName>
    </submittedName>
</protein>
<comment type="caution">
    <text evidence="1">The sequence shown here is derived from an EMBL/GenBank/DDBJ whole genome shotgun (WGS) entry which is preliminary data.</text>
</comment>
<dbReference type="AlphaFoldDB" id="A0A645CQR7"/>
<name>A0A645CQR7_9ZZZZ</name>
<organism evidence="1">
    <name type="scientific">bioreactor metagenome</name>
    <dbReference type="NCBI Taxonomy" id="1076179"/>
    <lineage>
        <taxon>unclassified sequences</taxon>
        <taxon>metagenomes</taxon>
        <taxon>ecological metagenomes</taxon>
    </lineage>
</organism>
<evidence type="ECO:0000313" key="1">
    <source>
        <dbReference type="EMBL" id="MPM79440.1"/>
    </source>
</evidence>
<proteinExistence type="predicted"/>
<accession>A0A645CQR7</accession>
<gene>
    <name evidence="1" type="ORF">SDC9_126473</name>
</gene>
<sequence length="169" mass="19035">MAIEIEQDKNDQKRLTIRKHPDGEVLANHPLETSTGKLIKNKNHGRDRSKGIQSYKETVAQQFKDLELASRYIDVLMEKYPRYKRDQLAVLQKAAAEYPTVIDDALHKCMSEHLMSANDFIDVAKYLAAPRKKTPPIPAVKAIRSDSTDITVETHPMSTYTEILGGAAS</sequence>
<dbReference type="EMBL" id="VSSQ01029347">
    <property type="protein sequence ID" value="MPM79440.1"/>
    <property type="molecule type" value="Genomic_DNA"/>
</dbReference>